<evidence type="ECO:0000313" key="1">
    <source>
        <dbReference type="EMBL" id="GAI34561.1"/>
    </source>
</evidence>
<protein>
    <submittedName>
        <fullName evidence="1">Uncharacterized protein</fullName>
    </submittedName>
</protein>
<name>X1NWH6_9ZZZZ</name>
<gene>
    <name evidence="1" type="ORF">S06H3_43797</name>
</gene>
<accession>X1NWH6</accession>
<organism evidence="1">
    <name type="scientific">marine sediment metagenome</name>
    <dbReference type="NCBI Taxonomy" id="412755"/>
    <lineage>
        <taxon>unclassified sequences</taxon>
        <taxon>metagenomes</taxon>
        <taxon>ecological metagenomes</taxon>
    </lineage>
</organism>
<reference evidence="1" key="1">
    <citation type="journal article" date="2014" name="Front. Microbiol.">
        <title>High frequency of phylogenetically diverse reductive dehalogenase-homologous genes in deep subseafloor sedimentary metagenomes.</title>
        <authorList>
            <person name="Kawai M."/>
            <person name="Futagami T."/>
            <person name="Toyoda A."/>
            <person name="Takaki Y."/>
            <person name="Nishi S."/>
            <person name="Hori S."/>
            <person name="Arai W."/>
            <person name="Tsubouchi T."/>
            <person name="Morono Y."/>
            <person name="Uchiyama I."/>
            <person name="Ito T."/>
            <person name="Fujiyama A."/>
            <person name="Inagaki F."/>
            <person name="Takami H."/>
        </authorList>
    </citation>
    <scope>NUCLEOTIDE SEQUENCE</scope>
    <source>
        <strain evidence="1">Expedition CK06-06</strain>
    </source>
</reference>
<dbReference type="AlphaFoldDB" id="X1NWH6"/>
<feature type="non-terminal residue" evidence="1">
    <location>
        <position position="1"/>
    </location>
</feature>
<sequence length="34" mass="4112">ILRYNPPQHTYQVVITTTVSSYRQFRAKIDELWS</sequence>
<comment type="caution">
    <text evidence="1">The sequence shown here is derived from an EMBL/GenBank/DDBJ whole genome shotgun (WGS) entry which is preliminary data.</text>
</comment>
<dbReference type="EMBL" id="BARV01027192">
    <property type="protein sequence ID" value="GAI34561.1"/>
    <property type="molecule type" value="Genomic_DNA"/>
</dbReference>
<proteinExistence type="predicted"/>